<name>A0A2K3K0K1_TRIPR</name>
<organism evidence="2 3">
    <name type="scientific">Trifolium pratense</name>
    <name type="common">Red clover</name>
    <dbReference type="NCBI Taxonomy" id="57577"/>
    <lineage>
        <taxon>Eukaryota</taxon>
        <taxon>Viridiplantae</taxon>
        <taxon>Streptophyta</taxon>
        <taxon>Embryophyta</taxon>
        <taxon>Tracheophyta</taxon>
        <taxon>Spermatophyta</taxon>
        <taxon>Magnoliopsida</taxon>
        <taxon>eudicotyledons</taxon>
        <taxon>Gunneridae</taxon>
        <taxon>Pentapetalae</taxon>
        <taxon>rosids</taxon>
        <taxon>fabids</taxon>
        <taxon>Fabales</taxon>
        <taxon>Fabaceae</taxon>
        <taxon>Papilionoideae</taxon>
        <taxon>50 kb inversion clade</taxon>
        <taxon>NPAAA clade</taxon>
        <taxon>Hologalegina</taxon>
        <taxon>IRL clade</taxon>
        <taxon>Trifolieae</taxon>
        <taxon>Trifolium</taxon>
    </lineage>
</organism>
<evidence type="ECO:0000313" key="2">
    <source>
        <dbReference type="EMBL" id="PNX59798.1"/>
    </source>
</evidence>
<dbReference type="STRING" id="57577.A0A2K3K0K1"/>
<protein>
    <submittedName>
        <fullName evidence="2">Putative gag-pol polyprotein</fullName>
    </submittedName>
</protein>
<reference evidence="2 3" key="2">
    <citation type="journal article" date="2017" name="Front. Plant Sci.">
        <title>Gene Classification and Mining of Molecular Markers Useful in Red Clover (Trifolium pratense) Breeding.</title>
        <authorList>
            <person name="Istvanek J."/>
            <person name="Dluhosova J."/>
            <person name="Dluhos P."/>
            <person name="Patkova L."/>
            <person name="Nedelnik J."/>
            <person name="Repkova J."/>
        </authorList>
    </citation>
    <scope>NUCLEOTIDE SEQUENCE [LARGE SCALE GENOMIC DNA]</scope>
    <source>
        <strain evidence="3">cv. Tatra</strain>
        <tissue evidence="2">Young leaves</tissue>
    </source>
</reference>
<evidence type="ECO:0000313" key="3">
    <source>
        <dbReference type="Proteomes" id="UP000236291"/>
    </source>
</evidence>
<feature type="non-terminal residue" evidence="2">
    <location>
        <position position="53"/>
    </location>
</feature>
<reference evidence="2 3" key="1">
    <citation type="journal article" date="2014" name="Am. J. Bot.">
        <title>Genome assembly and annotation for red clover (Trifolium pratense; Fabaceae).</title>
        <authorList>
            <person name="Istvanek J."/>
            <person name="Jaros M."/>
            <person name="Krenek A."/>
            <person name="Repkova J."/>
        </authorList>
    </citation>
    <scope>NUCLEOTIDE SEQUENCE [LARGE SCALE GENOMIC DNA]</scope>
    <source>
        <strain evidence="3">cv. Tatra</strain>
        <tissue evidence="2">Young leaves</tissue>
    </source>
</reference>
<dbReference type="Pfam" id="PF07727">
    <property type="entry name" value="RVT_2"/>
    <property type="match status" value="1"/>
</dbReference>
<dbReference type="AlphaFoldDB" id="A0A2K3K0K1"/>
<evidence type="ECO:0000259" key="1">
    <source>
        <dbReference type="Pfam" id="PF07727"/>
    </source>
</evidence>
<sequence length="53" mass="5999">MLQWVFKNKSDENGVVTRNKASLVAQGYTQVEGLDFDETFAPVARLESIRLLL</sequence>
<comment type="caution">
    <text evidence="2">The sequence shown here is derived from an EMBL/GenBank/DDBJ whole genome shotgun (WGS) entry which is preliminary data.</text>
</comment>
<gene>
    <name evidence="2" type="ORF">L195_g059866</name>
</gene>
<dbReference type="Proteomes" id="UP000236291">
    <property type="component" value="Unassembled WGS sequence"/>
</dbReference>
<accession>A0A2K3K0K1</accession>
<feature type="domain" description="Reverse transcriptase Ty1/copia-type" evidence="1">
    <location>
        <begin position="2"/>
        <end position="53"/>
    </location>
</feature>
<proteinExistence type="predicted"/>
<dbReference type="EMBL" id="ASHM01133640">
    <property type="protein sequence ID" value="PNX59798.1"/>
    <property type="molecule type" value="Genomic_DNA"/>
</dbReference>
<dbReference type="InterPro" id="IPR013103">
    <property type="entry name" value="RVT_2"/>
</dbReference>